<evidence type="ECO:0000256" key="6">
    <source>
        <dbReference type="ARBA" id="ARBA00022900"/>
    </source>
</evidence>
<dbReference type="PRINTS" id="PR00294">
    <property type="entry name" value="SSBTLNINHBTR"/>
</dbReference>
<dbReference type="Gene3D" id="3.30.350.10">
    <property type="entry name" value="Subtilisin inhibitor-like"/>
    <property type="match status" value="1"/>
</dbReference>
<keyword evidence="4" id="KW-0964">Secreted</keyword>
<dbReference type="AlphaFoldDB" id="A0A1H6E781"/>
<dbReference type="GO" id="GO:0005576">
    <property type="term" value="C:extracellular region"/>
    <property type="evidence" value="ECO:0007669"/>
    <property type="project" value="UniProtKB-SubCell"/>
</dbReference>
<organism evidence="10 11">
    <name type="scientific">Thermomonospora echinospora</name>
    <dbReference type="NCBI Taxonomy" id="1992"/>
    <lineage>
        <taxon>Bacteria</taxon>
        <taxon>Bacillati</taxon>
        <taxon>Actinomycetota</taxon>
        <taxon>Actinomycetes</taxon>
        <taxon>Streptosporangiales</taxon>
        <taxon>Thermomonosporaceae</taxon>
        <taxon>Thermomonospora</taxon>
    </lineage>
</organism>
<evidence type="ECO:0000256" key="2">
    <source>
        <dbReference type="ARBA" id="ARBA00010472"/>
    </source>
</evidence>
<evidence type="ECO:0000256" key="4">
    <source>
        <dbReference type="ARBA" id="ARBA00022525"/>
    </source>
</evidence>
<dbReference type="GO" id="GO:0004867">
    <property type="term" value="F:serine-type endopeptidase inhibitor activity"/>
    <property type="evidence" value="ECO:0007669"/>
    <property type="project" value="UniProtKB-KW"/>
</dbReference>
<dbReference type="InterPro" id="IPR000691">
    <property type="entry name" value="Prot_inh_I16_SSI"/>
</dbReference>
<evidence type="ECO:0000256" key="5">
    <source>
        <dbReference type="ARBA" id="ARBA00022690"/>
    </source>
</evidence>
<comment type="subcellular location">
    <subcellularLocation>
        <location evidence="1">Secreted</location>
    </subcellularLocation>
</comment>
<evidence type="ECO:0000256" key="3">
    <source>
        <dbReference type="ARBA" id="ARBA00011738"/>
    </source>
</evidence>
<accession>A0A1H6E781</accession>
<evidence type="ECO:0000256" key="1">
    <source>
        <dbReference type="ARBA" id="ARBA00004613"/>
    </source>
</evidence>
<dbReference type="Proteomes" id="UP000236723">
    <property type="component" value="Unassembled WGS sequence"/>
</dbReference>
<comment type="subunit">
    <text evidence="3">Homodimer.</text>
</comment>
<dbReference type="OrthoDB" id="4567948at2"/>
<dbReference type="EMBL" id="FNVO01000037">
    <property type="protein sequence ID" value="SEG93113.1"/>
    <property type="molecule type" value="Genomic_DNA"/>
</dbReference>
<evidence type="ECO:0000313" key="11">
    <source>
        <dbReference type="Proteomes" id="UP000236723"/>
    </source>
</evidence>
<dbReference type="SUPFAM" id="SSF55399">
    <property type="entry name" value="Subtilisin inhibitor"/>
    <property type="match status" value="1"/>
</dbReference>
<keyword evidence="11" id="KW-1185">Reference proteome</keyword>
<keyword evidence="5 8" id="KW-0646">Protease inhibitor</keyword>
<reference evidence="11" key="1">
    <citation type="submission" date="2016-10" db="EMBL/GenBank/DDBJ databases">
        <authorList>
            <person name="Varghese N."/>
            <person name="Submissions S."/>
        </authorList>
    </citation>
    <scope>NUCLEOTIDE SEQUENCE [LARGE SCALE GENOMIC DNA]</scope>
    <source>
        <strain evidence="11">DSM 43163</strain>
    </source>
</reference>
<comment type="similarity">
    <text evidence="2 8">Belongs to the protease inhibitor I16 (SSI) family.</text>
</comment>
<dbReference type="Pfam" id="PF00720">
    <property type="entry name" value="SSI"/>
    <property type="match status" value="1"/>
</dbReference>
<name>A0A1H6E781_9ACTN</name>
<protein>
    <submittedName>
        <fullName evidence="10">Subtilisin inhibitor-like</fullName>
    </submittedName>
</protein>
<evidence type="ECO:0000256" key="7">
    <source>
        <dbReference type="ARBA" id="ARBA00023157"/>
    </source>
</evidence>
<keyword evidence="7" id="KW-1015">Disulfide bond</keyword>
<dbReference type="InterPro" id="IPR036819">
    <property type="entry name" value="Subtilisin_inhibitor-like_sf"/>
</dbReference>
<gene>
    <name evidence="10" type="ORF">SAMN04489712_13716</name>
</gene>
<evidence type="ECO:0000259" key="9">
    <source>
        <dbReference type="Pfam" id="PF00720"/>
    </source>
</evidence>
<feature type="domain" description="Subtilisin inhibitor" evidence="9">
    <location>
        <begin position="41"/>
        <end position="125"/>
    </location>
</feature>
<keyword evidence="6 8" id="KW-0722">Serine protease inhibitor</keyword>
<evidence type="ECO:0000313" key="10">
    <source>
        <dbReference type="EMBL" id="SEG93113.1"/>
    </source>
</evidence>
<proteinExistence type="inferred from homology"/>
<dbReference type="RefSeq" id="WP_103944572.1">
    <property type="nucleotide sequence ID" value="NZ_FNVO01000037.1"/>
</dbReference>
<evidence type="ECO:0000256" key="8">
    <source>
        <dbReference type="RuleBase" id="RU003471"/>
    </source>
</evidence>
<dbReference type="InterPro" id="IPR023549">
    <property type="entry name" value="Subtilisin_inhibitor"/>
</dbReference>
<sequence>MPHLAATTLTGAALVALLPAGIVLADTPSRYDRPAAGTHGTHLKLTVTYPGAPVSSARTVTLRCDPAGRDHPHAAAACADLDRSHGRFLHDPRQTICTMEYRPVTAKATGRWQGRAVSFTKSFPNACVMDARTGAVFRF</sequence>